<organism evidence="6 7">
    <name type="scientific">Cyphellophora attinorum</name>
    <dbReference type="NCBI Taxonomy" id="1664694"/>
    <lineage>
        <taxon>Eukaryota</taxon>
        <taxon>Fungi</taxon>
        <taxon>Dikarya</taxon>
        <taxon>Ascomycota</taxon>
        <taxon>Pezizomycotina</taxon>
        <taxon>Eurotiomycetes</taxon>
        <taxon>Chaetothyriomycetidae</taxon>
        <taxon>Chaetothyriales</taxon>
        <taxon>Cyphellophoraceae</taxon>
        <taxon>Cyphellophora</taxon>
    </lineage>
</organism>
<keyword evidence="7" id="KW-1185">Reference proteome</keyword>
<feature type="transmembrane region" description="Helical" evidence="5">
    <location>
        <begin position="209"/>
        <end position="227"/>
    </location>
</feature>
<dbReference type="InterPro" id="IPR050598">
    <property type="entry name" value="AminoAcid_Transporter"/>
</dbReference>
<dbReference type="PANTHER" id="PTHR11785">
    <property type="entry name" value="AMINO ACID TRANSPORTER"/>
    <property type="match status" value="1"/>
</dbReference>
<proteinExistence type="predicted"/>
<comment type="subcellular location">
    <subcellularLocation>
        <location evidence="1">Membrane</location>
        <topology evidence="1">Multi-pass membrane protein</topology>
    </subcellularLocation>
</comment>
<evidence type="ECO:0000256" key="2">
    <source>
        <dbReference type="ARBA" id="ARBA00022692"/>
    </source>
</evidence>
<feature type="transmembrane region" description="Helical" evidence="5">
    <location>
        <begin position="416"/>
        <end position="436"/>
    </location>
</feature>
<feature type="transmembrane region" description="Helical" evidence="5">
    <location>
        <begin position="457"/>
        <end position="476"/>
    </location>
</feature>
<dbReference type="Pfam" id="PF13520">
    <property type="entry name" value="AA_permease_2"/>
    <property type="match status" value="2"/>
</dbReference>
<name>A0A0N0NRR5_9EURO</name>
<feature type="transmembrane region" description="Helical" evidence="5">
    <location>
        <begin position="261"/>
        <end position="279"/>
    </location>
</feature>
<feature type="transmembrane region" description="Helical" evidence="5">
    <location>
        <begin position="346"/>
        <end position="364"/>
    </location>
</feature>
<evidence type="ECO:0000256" key="1">
    <source>
        <dbReference type="ARBA" id="ARBA00004141"/>
    </source>
</evidence>
<dbReference type="EMBL" id="LFJN01000001">
    <property type="protein sequence ID" value="KPI45401.1"/>
    <property type="molecule type" value="Genomic_DNA"/>
</dbReference>
<dbReference type="STRING" id="1664694.A0A0N0NRR5"/>
<feature type="transmembrane region" description="Helical" evidence="5">
    <location>
        <begin position="140"/>
        <end position="161"/>
    </location>
</feature>
<evidence type="ECO:0000313" key="6">
    <source>
        <dbReference type="EMBL" id="KPI45401.1"/>
    </source>
</evidence>
<accession>A0A0N0NRR5</accession>
<evidence type="ECO:0000256" key="4">
    <source>
        <dbReference type="ARBA" id="ARBA00023136"/>
    </source>
</evidence>
<reference evidence="6 7" key="1">
    <citation type="submission" date="2015-06" db="EMBL/GenBank/DDBJ databases">
        <title>Draft genome of the ant-associated black yeast Phialophora attae CBS 131958.</title>
        <authorList>
            <person name="Moreno L.F."/>
            <person name="Stielow B.J."/>
            <person name="de Hoog S."/>
            <person name="Vicente V.A."/>
            <person name="Weiss V.A."/>
            <person name="de Vries M."/>
            <person name="Cruz L.M."/>
            <person name="Souza E.M."/>
        </authorList>
    </citation>
    <scope>NUCLEOTIDE SEQUENCE [LARGE SCALE GENOMIC DNA]</scope>
    <source>
        <strain evidence="6 7">CBS 131958</strain>
    </source>
</reference>
<dbReference type="GO" id="GO:0015179">
    <property type="term" value="F:L-amino acid transmembrane transporter activity"/>
    <property type="evidence" value="ECO:0007669"/>
    <property type="project" value="TreeGrafter"/>
</dbReference>
<dbReference type="Proteomes" id="UP000038010">
    <property type="component" value="Unassembled WGS sequence"/>
</dbReference>
<feature type="transmembrane region" description="Helical" evidence="5">
    <location>
        <begin position="314"/>
        <end position="334"/>
    </location>
</feature>
<dbReference type="GeneID" id="28734897"/>
<dbReference type="InterPro" id="IPR002293">
    <property type="entry name" value="AA/rel_permease1"/>
</dbReference>
<feature type="transmembrane region" description="Helical" evidence="5">
    <location>
        <begin position="181"/>
        <end position="197"/>
    </location>
</feature>
<feature type="transmembrane region" description="Helical" evidence="5">
    <location>
        <begin position="491"/>
        <end position="513"/>
    </location>
</feature>
<evidence type="ECO:0000256" key="3">
    <source>
        <dbReference type="ARBA" id="ARBA00022989"/>
    </source>
</evidence>
<feature type="transmembrane region" description="Helical" evidence="5">
    <location>
        <begin position="385"/>
        <end position="404"/>
    </location>
</feature>
<dbReference type="OrthoDB" id="5982228at2759"/>
<evidence type="ECO:0000256" key="5">
    <source>
        <dbReference type="SAM" id="Phobius"/>
    </source>
</evidence>
<keyword evidence="4 5" id="KW-0472">Membrane</keyword>
<keyword evidence="3 5" id="KW-1133">Transmembrane helix</keyword>
<feature type="transmembrane region" description="Helical" evidence="5">
    <location>
        <begin position="35"/>
        <end position="56"/>
    </location>
</feature>
<dbReference type="Gene3D" id="1.20.1740.10">
    <property type="entry name" value="Amino acid/polyamine transporter I"/>
    <property type="match status" value="1"/>
</dbReference>
<gene>
    <name evidence="6" type="ORF">AB675_300</name>
</gene>
<dbReference type="AlphaFoldDB" id="A0A0N0NRR5"/>
<dbReference type="VEuPathDB" id="FungiDB:AB675_300"/>
<dbReference type="PANTHER" id="PTHR11785:SF382">
    <property type="entry name" value="LOW-AFFINITY METHIONINE PERMEASE"/>
    <property type="match status" value="1"/>
</dbReference>
<dbReference type="RefSeq" id="XP_018005364.1">
    <property type="nucleotide sequence ID" value="XM_018143028.1"/>
</dbReference>
<dbReference type="GO" id="GO:0016020">
    <property type="term" value="C:membrane"/>
    <property type="evidence" value="ECO:0007669"/>
    <property type="project" value="UniProtKB-SubCell"/>
</dbReference>
<dbReference type="PIRSF" id="PIRSF006060">
    <property type="entry name" value="AA_transporter"/>
    <property type="match status" value="1"/>
</dbReference>
<sequence>MALTAHEEALLERPTIEAIEHGHQRLEDAPSKPRLIGKYTIVALILNRTIGSGIFLTPHRVLAGTGCVGGALFLWALGALLSLCGLYVWLECGLSMPRQHIPGEEEPRGVPRSGGEKNFLEFMFPNSGLRLDHVRTTCSFSIMFILLYNLSGNAISFAIMIMTASGIYDPNGVEAPDQGKAVGIACGALSIVVLLHMSSRRGGIWVNNTLAAVKVALLLAIICLGIAKATGRFPNPEGNSNAEVIRHNFRRDVWKTQRNDVASWSSSLMLCVNISYLLVVDKDLVLNDATYKSDLASLFFRNLFHGNNEQATKAMAALIALSIFGNLIVMTFTAARVKQEIAKEGILPWSLYIATSYTTPYGYYQRWTSRRQLAEHEIEHAPTAAFLLHWFTSVLLIVVTLPVRDPRYAYSALVTLYTYTIVGLLGFWVSAGLLYINLRRDKWHWKEKRRFKPWLSPLQPAVYALASAFMLITAFIPPKPGSPFHRSVTGISWYIVPTIGLSGPLWGVLYYWGLLMYQWKIGKQLEVSRRAYCEKDPDCPTEYVQRAEIIDHTWIITASDQMPDGFAETGKMGHTINLRERRASVSGFVGSDSDSMFGGNNGTGRMADGF</sequence>
<evidence type="ECO:0000313" key="7">
    <source>
        <dbReference type="Proteomes" id="UP000038010"/>
    </source>
</evidence>
<feature type="transmembrane region" description="Helical" evidence="5">
    <location>
        <begin position="68"/>
        <end position="90"/>
    </location>
</feature>
<keyword evidence="2 5" id="KW-0812">Transmembrane</keyword>
<comment type="caution">
    <text evidence="6">The sequence shown here is derived from an EMBL/GenBank/DDBJ whole genome shotgun (WGS) entry which is preliminary data.</text>
</comment>
<protein>
    <submittedName>
        <fullName evidence="6">High-affinity methionine permease</fullName>
    </submittedName>
</protein>